<dbReference type="GO" id="GO:0006400">
    <property type="term" value="P:tRNA modification"/>
    <property type="evidence" value="ECO:0007669"/>
    <property type="project" value="TreeGrafter"/>
</dbReference>
<evidence type="ECO:0000256" key="3">
    <source>
        <dbReference type="ARBA" id="ARBA00035306"/>
    </source>
</evidence>
<dbReference type="PANTHER" id="PTHR21314">
    <property type="entry name" value="QUEUOSINE 5'-PHOSPHATE N-GLYCOSYLASE_HYDROLASE-RELATED"/>
    <property type="match status" value="1"/>
</dbReference>
<protein>
    <recommendedName>
        <fullName evidence="3 6">Queuosine 5'-phosphate N-glycosylase/hydrolase</fullName>
        <ecNumber evidence="6">3.2.2.-</ecNumber>
    </recommendedName>
    <alternativeName>
        <fullName evidence="4 6">Queuosine-nucleotide N-glycosylase/hydrolase</fullName>
    </alternativeName>
</protein>
<dbReference type="RefSeq" id="XP_022297053.1">
    <property type="nucleotide sequence ID" value="XM_022441345.1"/>
</dbReference>
<dbReference type="GO" id="GO:0016787">
    <property type="term" value="F:hydrolase activity"/>
    <property type="evidence" value="ECO:0007669"/>
    <property type="project" value="UniProtKB-KW"/>
</dbReference>
<evidence type="ECO:0000256" key="6">
    <source>
        <dbReference type="RuleBase" id="RU365002"/>
    </source>
</evidence>
<dbReference type="Pfam" id="PF10343">
    <property type="entry name" value="Q_salvage"/>
    <property type="match status" value="1"/>
</dbReference>
<sequence length="346" mass="40412">MGKDETKILSPRESAKLIAEHSEDVKIHTEGVDKIAKHMYECAKNNSYNLKSWRTEHELNPQNQDEAALDWIFVADTLNFSFWSDDESHKYCIKYNGKEYTGYWSWCAALNRALKNGINITDANFYAEITEKKLAEILKSDSDIPIPLLEERVAVLREAGKVLLEKYDGKFSNCVKACNKSAQTLLQSVVRDFPSYRDEVDFQGQPVSFYKRAQILVADIWACFEGKDYGEFHDIDTITMFADYRIPQALYHFGALSYSDKLMDYLKEAKRMKSGDRYEIEIRGCSIWATELVAEKTRELIEKDSTLKDVVMNSILIDHYLWDFRRDHAEEMRDNIPFHRIRCIYY</sequence>
<dbReference type="GeneID" id="111106613"/>
<evidence type="ECO:0000313" key="7">
    <source>
        <dbReference type="Proteomes" id="UP000694844"/>
    </source>
</evidence>
<name>A0A8B8B1Z5_CRAVI</name>
<evidence type="ECO:0000256" key="2">
    <source>
        <dbReference type="ARBA" id="ARBA00035119"/>
    </source>
</evidence>
<reference evidence="8 9" key="1">
    <citation type="submission" date="2025-04" db="UniProtKB">
        <authorList>
            <consortium name="RefSeq"/>
        </authorList>
    </citation>
    <scope>IDENTIFICATION</scope>
    <source>
        <tissue evidence="8 9">Whole sample</tissue>
    </source>
</reference>
<accession>A0A8B8B1Z5</accession>
<gene>
    <name evidence="8 9" type="primary">LOC111106613</name>
</gene>
<dbReference type="KEGG" id="cvn:111106613"/>
<comment type="catalytic activity">
    <reaction evidence="5 6">
        <text>queuosine 5'-phosphate + H2O = queuine + D-ribose 5-phosphate</text>
        <dbReference type="Rhea" id="RHEA:75387"/>
        <dbReference type="ChEBI" id="CHEBI:15377"/>
        <dbReference type="ChEBI" id="CHEBI:17433"/>
        <dbReference type="ChEBI" id="CHEBI:78346"/>
        <dbReference type="ChEBI" id="CHEBI:194371"/>
    </reaction>
    <physiologicalReaction direction="left-to-right" evidence="5 6">
        <dbReference type="Rhea" id="RHEA:75388"/>
    </physiologicalReaction>
</comment>
<dbReference type="AlphaFoldDB" id="A0A8B8B1Z5"/>
<dbReference type="RefSeq" id="XP_022297054.1">
    <property type="nucleotide sequence ID" value="XM_022441346.1"/>
</dbReference>
<evidence type="ECO:0000256" key="1">
    <source>
        <dbReference type="ARBA" id="ARBA00022801"/>
    </source>
</evidence>
<dbReference type="InterPro" id="IPR019438">
    <property type="entry name" value="Q_salvage"/>
</dbReference>
<organism evidence="7 8">
    <name type="scientific">Crassostrea virginica</name>
    <name type="common">Eastern oyster</name>
    <dbReference type="NCBI Taxonomy" id="6565"/>
    <lineage>
        <taxon>Eukaryota</taxon>
        <taxon>Metazoa</taxon>
        <taxon>Spiralia</taxon>
        <taxon>Lophotrochozoa</taxon>
        <taxon>Mollusca</taxon>
        <taxon>Bivalvia</taxon>
        <taxon>Autobranchia</taxon>
        <taxon>Pteriomorphia</taxon>
        <taxon>Ostreida</taxon>
        <taxon>Ostreoidea</taxon>
        <taxon>Ostreidae</taxon>
        <taxon>Crassostrea</taxon>
    </lineage>
</organism>
<evidence type="ECO:0000256" key="4">
    <source>
        <dbReference type="ARBA" id="ARBA00035393"/>
    </source>
</evidence>
<dbReference type="Proteomes" id="UP000694844">
    <property type="component" value="Chromosome 8"/>
</dbReference>
<keyword evidence="7" id="KW-1185">Reference proteome</keyword>
<comment type="similarity">
    <text evidence="2 6">Belongs to the QNG1 protein family.</text>
</comment>
<evidence type="ECO:0000313" key="8">
    <source>
        <dbReference type="RefSeq" id="XP_022297053.1"/>
    </source>
</evidence>
<evidence type="ECO:0000313" key="9">
    <source>
        <dbReference type="RefSeq" id="XP_022297054.1"/>
    </source>
</evidence>
<dbReference type="PANTHER" id="PTHR21314:SF0">
    <property type="entry name" value="QUEUOSINE 5'-PHOSPHATE N-GLYCOSYLASE_HYDROLASE"/>
    <property type="match status" value="1"/>
</dbReference>
<proteinExistence type="inferred from homology"/>
<dbReference type="OrthoDB" id="416777at2759"/>
<dbReference type="EC" id="3.2.2.-" evidence="6"/>
<comment type="function">
    <text evidence="6">Catalyzes the hydrolysis of queuosine 5'-phosphate, releasing the nucleobase queuine (q). Is required for salvage of queuine from exogenous queuosine (Q) that is imported and then converted to queuosine 5'-phosphate intracellularly.</text>
</comment>
<keyword evidence="1 6" id="KW-0378">Hydrolase</keyword>
<evidence type="ECO:0000256" key="5">
    <source>
        <dbReference type="ARBA" id="ARBA00048204"/>
    </source>
</evidence>